<dbReference type="EMBL" id="FOOY01000036">
    <property type="protein sequence ID" value="SFG97154.1"/>
    <property type="molecule type" value="Genomic_DNA"/>
</dbReference>
<dbReference type="AlphaFoldDB" id="A0A1I2W6Z2"/>
<dbReference type="RefSeq" id="WP_093674757.1">
    <property type="nucleotide sequence ID" value="NZ_FOOY01000036.1"/>
</dbReference>
<dbReference type="InterPro" id="IPR051397">
    <property type="entry name" value="Zn-ADH-like_protein"/>
</dbReference>
<keyword evidence="3" id="KW-1185">Reference proteome</keyword>
<evidence type="ECO:0000313" key="2">
    <source>
        <dbReference type="EMBL" id="SFG97154.1"/>
    </source>
</evidence>
<dbReference type="Gene3D" id="3.40.50.720">
    <property type="entry name" value="NAD(P)-binding Rossmann-like Domain"/>
    <property type="match status" value="1"/>
</dbReference>
<sequence>MKAAVLHQFGEIPHFEELPDPVPGKDEVVIHVKALVLDNIVRETVKGTHFASRQFFPSFPSVVGVSGIGELSSGKLVGFGGMRPPYGAFAEKTVVASQNIIPIPDGVDPVTAAALPSAALASLLPIQLGAKLQKGETVWVNGATGVAGKLAVQIAKLLGAGRIVATGRNEESMKKVRQLGADLTIDLKQNEEQLINVFRQEIQRGCDVVLDFLWGHVTELLIQSFVPKELNLTNRRTRLVEIGEKAGSTLSLSADSLRTTGLEIFGGTAGLSPQLMQEGTKQVWEWIRGNKLQMDIEKVPLKDIEKVWQQNDLPGKRAVIVI</sequence>
<dbReference type="SUPFAM" id="SSF50129">
    <property type="entry name" value="GroES-like"/>
    <property type="match status" value="1"/>
</dbReference>
<dbReference type="InterPro" id="IPR011032">
    <property type="entry name" value="GroES-like_sf"/>
</dbReference>
<organism evidence="2 3">
    <name type="scientific">Sporolactobacillus nakayamae</name>
    <dbReference type="NCBI Taxonomy" id="269670"/>
    <lineage>
        <taxon>Bacteria</taxon>
        <taxon>Bacillati</taxon>
        <taxon>Bacillota</taxon>
        <taxon>Bacilli</taxon>
        <taxon>Bacillales</taxon>
        <taxon>Sporolactobacillaceae</taxon>
        <taxon>Sporolactobacillus</taxon>
    </lineage>
</organism>
<feature type="domain" description="Enoyl reductase (ER)" evidence="1">
    <location>
        <begin position="10"/>
        <end position="319"/>
    </location>
</feature>
<dbReference type="InterPro" id="IPR020843">
    <property type="entry name" value="ER"/>
</dbReference>
<name>A0A1I2W6Z2_9BACL</name>
<dbReference type="GO" id="GO:0016491">
    <property type="term" value="F:oxidoreductase activity"/>
    <property type="evidence" value="ECO:0007669"/>
    <property type="project" value="InterPro"/>
</dbReference>
<dbReference type="OrthoDB" id="9787435at2"/>
<dbReference type="InterPro" id="IPR013149">
    <property type="entry name" value="ADH-like_C"/>
</dbReference>
<dbReference type="STRING" id="269670.SAMN02982927_03434"/>
<dbReference type="PANTHER" id="PTHR43677">
    <property type="entry name" value="SHORT-CHAIN DEHYDROGENASE/REDUCTASE"/>
    <property type="match status" value="1"/>
</dbReference>
<dbReference type="SUPFAM" id="SSF51735">
    <property type="entry name" value="NAD(P)-binding Rossmann-fold domains"/>
    <property type="match status" value="1"/>
</dbReference>
<dbReference type="Pfam" id="PF00107">
    <property type="entry name" value="ADH_zinc_N"/>
    <property type="match status" value="1"/>
</dbReference>
<dbReference type="SMART" id="SM00829">
    <property type="entry name" value="PKS_ER"/>
    <property type="match status" value="1"/>
</dbReference>
<dbReference type="Gene3D" id="3.90.180.10">
    <property type="entry name" value="Medium-chain alcohol dehydrogenases, catalytic domain"/>
    <property type="match status" value="1"/>
</dbReference>
<evidence type="ECO:0000313" key="3">
    <source>
        <dbReference type="Proteomes" id="UP000198752"/>
    </source>
</evidence>
<evidence type="ECO:0000259" key="1">
    <source>
        <dbReference type="SMART" id="SM00829"/>
    </source>
</evidence>
<protein>
    <submittedName>
        <fullName evidence="2">NADPH2:quinone reductase</fullName>
    </submittedName>
</protein>
<dbReference type="InterPro" id="IPR036291">
    <property type="entry name" value="NAD(P)-bd_dom_sf"/>
</dbReference>
<gene>
    <name evidence="2" type="ORF">SAMN02982927_03434</name>
</gene>
<reference evidence="3" key="1">
    <citation type="submission" date="2016-10" db="EMBL/GenBank/DDBJ databases">
        <authorList>
            <person name="Varghese N."/>
            <person name="Submissions S."/>
        </authorList>
    </citation>
    <scope>NUCLEOTIDE SEQUENCE [LARGE SCALE GENOMIC DNA]</scope>
    <source>
        <strain evidence="3">ATCC 700379</strain>
    </source>
</reference>
<proteinExistence type="predicted"/>
<dbReference type="PANTHER" id="PTHR43677:SF11">
    <property type="entry name" value="ZINC-CONTAINING ALCOHOL DEHYDROGENASE"/>
    <property type="match status" value="1"/>
</dbReference>
<dbReference type="Proteomes" id="UP000198752">
    <property type="component" value="Unassembled WGS sequence"/>
</dbReference>
<accession>A0A1I2W6Z2</accession>